<proteinExistence type="predicted"/>
<evidence type="ECO:0008006" key="4">
    <source>
        <dbReference type="Google" id="ProtNLM"/>
    </source>
</evidence>
<reference evidence="2 3" key="1">
    <citation type="journal article" date="2018" name="Nat. Ecol. Evol.">
        <title>Pezizomycetes genomes reveal the molecular basis of ectomycorrhizal truffle lifestyle.</title>
        <authorList>
            <person name="Murat C."/>
            <person name="Payen T."/>
            <person name="Noel B."/>
            <person name="Kuo A."/>
            <person name="Morin E."/>
            <person name="Chen J."/>
            <person name="Kohler A."/>
            <person name="Krizsan K."/>
            <person name="Balestrini R."/>
            <person name="Da Silva C."/>
            <person name="Montanini B."/>
            <person name="Hainaut M."/>
            <person name="Levati E."/>
            <person name="Barry K.W."/>
            <person name="Belfiori B."/>
            <person name="Cichocki N."/>
            <person name="Clum A."/>
            <person name="Dockter R.B."/>
            <person name="Fauchery L."/>
            <person name="Guy J."/>
            <person name="Iotti M."/>
            <person name="Le Tacon F."/>
            <person name="Lindquist E.A."/>
            <person name="Lipzen A."/>
            <person name="Malagnac F."/>
            <person name="Mello A."/>
            <person name="Molinier V."/>
            <person name="Miyauchi S."/>
            <person name="Poulain J."/>
            <person name="Riccioni C."/>
            <person name="Rubini A."/>
            <person name="Sitrit Y."/>
            <person name="Splivallo R."/>
            <person name="Traeger S."/>
            <person name="Wang M."/>
            <person name="Zifcakova L."/>
            <person name="Wipf D."/>
            <person name="Zambonelli A."/>
            <person name="Paolocci F."/>
            <person name="Nowrousian M."/>
            <person name="Ottonello S."/>
            <person name="Baldrian P."/>
            <person name="Spatafora J.W."/>
            <person name="Henrissat B."/>
            <person name="Nagy L.G."/>
            <person name="Aury J.M."/>
            <person name="Wincker P."/>
            <person name="Grigoriev I.V."/>
            <person name="Bonfante P."/>
            <person name="Martin F.M."/>
        </authorList>
    </citation>
    <scope>NUCLEOTIDE SEQUENCE [LARGE SCALE GENOMIC DNA]</scope>
    <source>
        <strain evidence="2 3">RN42</strain>
    </source>
</reference>
<accession>A0A3N4IA54</accession>
<evidence type="ECO:0000313" key="3">
    <source>
        <dbReference type="Proteomes" id="UP000275078"/>
    </source>
</evidence>
<name>A0A3N4IA54_ASCIM</name>
<protein>
    <recommendedName>
        <fullName evidence="4">DUF1640-domain-containing protein</fullName>
    </recommendedName>
</protein>
<dbReference type="EMBL" id="ML119668">
    <property type="protein sequence ID" value="RPA82963.1"/>
    <property type="molecule type" value="Genomic_DNA"/>
</dbReference>
<evidence type="ECO:0000256" key="1">
    <source>
        <dbReference type="SAM" id="MobiDB-lite"/>
    </source>
</evidence>
<sequence length="192" mass="22024">METDPNLQSQSSENKLAPNDDFLRPSYFAFSELRNEWDDDIPDRFKPKNAPSRPDVRKVTDNKLQPNVTTKNNTKNPSSSVRPKVLPAIQPIPEKEPVDFRREFDILNAEILSLRGEVLGMREEIGRLNVERDENVKLETEHAEVGKLKSGREEVEVEKVKATKEFIKALEKIALWFMVLVFLWAAGSRHGV</sequence>
<feature type="compositionally biased region" description="Polar residues" evidence="1">
    <location>
        <begin position="1"/>
        <end position="14"/>
    </location>
</feature>
<keyword evidence="3" id="KW-1185">Reference proteome</keyword>
<dbReference type="AlphaFoldDB" id="A0A3N4IA54"/>
<evidence type="ECO:0000313" key="2">
    <source>
        <dbReference type="EMBL" id="RPA82963.1"/>
    </source>
</evidence>
<feature type="compositionally biased region" description="Low complexity" evidence="1">
    <location>
        <begin position="66"/>
        <end position="81"/>
    </location>
</feature>
<organism evidence="2 3">
    <name type="scientific">Ascobolus immersus RN42</name>
    <dbReference type="NCBI Taxonomy" id="1160509"/>
    <lineage>
        <taxon>Eukaryota</taxon>
        <taxon>Fungi</taxon>
        <taxon>Dikarya</taxon>
        <taxon>Ascomycota</taxon>
        <taxon>Pezizomycotina</taxon>
        <taxon>Pezizomycetes</taxon>
        <taxon>Pezizales</taxon>
        <taxon>Ascobolaceae</taxon>
        <taxon>Ascobolus</taxon>
    </lineage>
</organism>
<gene>
    <name evidence="2" type="ORF">BJ508DRAFT_325121</name>
</gene>
<dbReference type="Proteomes" id="UP000275078">
    <property type="component" value="Unassembled WGS sequence"/>
</dbReference>
<feature type="region of interest" description="Disordered" evidence="1">
    <location>
        <begin position="38"/>
        <end position="83"/>
    </location>
</feature>
<feature type="region of interest" description="Disordered" evidence="1">
    <location>
        <begin position="1"/>
        <end position="22"/>
    </location>
</feature>